<proteinExistence type="predicted"/>
<feature type="non-terminal residue" evidence="1">
    <location>
        <position position="162"/>
    </location>
</feature>
<comment type="caution">
    <text evidence="1">The sequence shown here is derived from an EMBL/GenBank/DDBJ whole genome shotgun (WGS) entry which is preliminary data.</text>
</comment>
<name>A0A9P8KWJ1_9PEZI</name>
<keyword evidence="2" id="KW-1185">Reference proteome</keyword>
<sequence length="162" mass="18629">MGLEYIPGSSSTAQYKFKDSAQVTPILSGFIKIAQMLTVQYCLEEEESSEVESCRELLEELHTRFLTVGTATPMDWVLRLRLYGRGIIKRLTAEGCINWIGDTVIYQDIELSMSDFWRLVHQLAEETRLVLMKDLLFIEEAEGQLPTYCWTELKDNPAKDEP</sequence>
<gene>
    <name evidence="1" type="ORF">GP486_008937</name>
</gene>
<reference evidence="1" key="1">
    <citation type="submission" date="2021-03" db="EMBL/GenBank/DDBJ databases">
        <title>Comparative genomics and phylogenomic investigation of the class Geoglossomycetes provide insights into ecological specialization and systematics.</title>
        <authorList>
            <person name="Melie T."/>
            <person name="Pirro S."/>
            <person name="Miller A.N."/>
            <person name="Quandt A."/>
        </authorList>
    </citation>
    <scope>NUCLEOTIDE SEQUENCE</scope>
    <source>
        <strain evidence="1">CAQ_001_2017</strain>
    </source>
</reference>
<dbReference type="EMBL" id="JAGHQM010004535">
    <property type="protein sequence ID" value="KAH0534056.1"/>
    <property type="molecule type" value="Genomic_DNA"/>
</dbReference>
<accession>A0A9P8KWJ1</accession>
<organism evidence="1 2">
    <name type="scientific">Trichoglossum hirsutum</name>
    <dbReference type="NCBI Taxonomy" id="265104"/>
    <lineage>
        <taxon>Eukaryota</taxon>
        <taxon>Fungi</taxon>
        <taxon>Dikarya</taxon>
        <taxon>Ascomycota</taxon>
        <taxon>Pezizomycotina</taxon>
        <taxon>Geoglossomycetes</taxon>
        <taxon>Geoglossales</taxon>
        <taxon>Geoglossaceae</taxon>
        <taxon>Trichoglossum</taxon>
    </lineage>
</organism>
<dbReference type="AlphaFoldDB" id="A0A9P8KWJ1"/>
<dbReference type="Proteomes" id="UP000750711">
    <property type="component" value="Unassembled WGS sequence"/>
</dbReference>
<protein>
    <submittedName>
        <fullName evidence="1">Uncharacterized protein</fullName>
    </submittedName>
</protein>
<evidence type="ECO:0000313" key="2">
    <source>
        <dbReference type="Proteomes" id="UP000750711"/>
    </source>
</evidence>
<evidence type="ECO:0000313" key="1">
    <source>
        <dbReference type="EMBL" id="KAH0534056.1"/>
    </source>
</evidence>